<comment type="caution">
    <text evidence="2">The sequence shown here is derived from an EMBL/GenBank/DDBJ whole genome shotgun (WGS) entry which is preliminary data.</text>
</comment>
<dbReference type="InterPro" id="IPR049945">
    <property type="entry name" value="AAA_22"/>
</dbReference>
<protein>
    <submittedName>
        <fullName evidence="2">ATP-binding protein</fullName>
    </submittedName>
</protein>
<dbReference type="SUPFAM" id="SSF52540">
    <property type="entry name" value="P-loop containing nucleoside triphosphate hydrolases"/>
    <property type="match status" value="1"/>
</dbReference>
<dbReference type="Proteomes" id="UP001595533">
    <property type="component" value="Unassembled WGS sequence"/>
</dbReference>
<keyword evidence="2" id="KW-0547">Nucleotide-binding</keyword>
<proteinExistence type="predicted"/>
<evidence type="ECO:0000259" key="1">
    <source>
        <dbReference type="Pfam" id="PF13401"/>
    </source>
</evidence>
<dbReference type="InterPro" id="IPR027417">
    <property type="entry name" value="P-loop_NTPase"/>
</dbReference>
<sequence>MSSDIFNSSGFFIETPMVSQLKSKVQSWLWNGYLGGYILGNSRVGKSAAMRVIKNDLKNRLGEVVPVHLFSVPERDVTTVAGILKKLCYSLRMKIKTHATADVMSNDLVHYFADLACTNSTKQVVILVDEMQRLSTHQIEVFNELHDALAYFQLNLSVIFIGNLKTSEPLLRKIKTPECDHIWGRFFKNEYLFHGIRNHDELFKVLAEIDKSQTEIFLPELFKDGWRIQSISHLIWDVYTSDFKSDLKIHSWGMQYFIAMIRILLADYLPRYGVQSDDEICMMIKNSIEASGLVEELVRV</sequence>
<dbReference type="RefSeq" id="WP_077410977.1">
    <property type="nucleotide sequence ID" value="NZ_JBHRTS010000004.1"/>
</dbReference>
<feature type="domain" description="ORC1/DEAH AAA+ ATPase" evidence="1">
    <location>
        <begin position="36"/>
        <end position="163"/>
    </location>
</feature>
<keyword evidence="2" id="KW-0067">ATP-binding</keyword>
<reference evidence="3" key="1">
    <citation type="journal article" date="2019" name="Int. J. Syst. Evol. Microbiol.">
        <title>The Global Catalogue of Microorganisms (GCM) 10K type strain sequencing project: providing services to taxonomists for standard genome sequencing and annotation.</title>
        <authorList>
            <consortium name="The Broad Institute Genomics Platform"/>
            <consortium name="The Broad Institute Genome Sequencing Center for Infectious Disease"/>
            <person name="Wu L."/>
            <person name="Ma J."/>
        </authorList>
    </citation>
    <scope>NUCLEOTIDE SEQUENCE [LARGE SCALE GENOMIC DNA]</scope>
    <source>
        <strain evidence="3">KCTC 42953</strain>
    </source>
</reference>
<dbReference type="Pfam" id="PF13401">
    <property type="entry name" value="AAA_22"/>
    <property type="match status" value="1"/>
</dbReference>
<keyword evidence="3" id="KW-1185">Reference proteome</keyword>
<dbReference type="Gene3D" id="3.40.50.300">
    <property type="entry name" value="P-loop containing nucleotide triphosphate hydrolases"/>
    <property type="match status" value="1"/>
</dbReference>
<dbReference type="GO" id="GO:0005524">
    <property type="term" value="F:ATP binding"/>
    <property type="evidence" value="ECO:0007669"/>
    <property type="project" value="UniProtKB-KW"/>
</dbReference>
<organism evidence="2 3">
    <name type="scientific">Marinicella sediminis</name>
    <dbReference type="NCBI Taxonomy" id="1792834"/>
    <lineage>
        <taxon>Bacteria</taxon>
        <taxon>Pseudomonadati</taxon>
        <taxon>Pseudomonadota</taxon>
        <taxon>Gammaproteobacteria</taxon>
        <taxon>Lysobacterales</taxon>
        <taxon>Marinicellaceae</taxon>
        <taxon>Marinicella</taxon>
    </lineage>
</organism>
<evidence type="ECO:0000313" key="3">
    <source>
        <dbReference type="Proteomes" id="UP001595533"/>
    </source>
</evidence>
<accession>A0ABV7J844</accession>
<dbReference type="EMBL" id="JBHRTS010000004">
    <property type="protein sequence ID" value="MFC3194300.1"/>
    <property type="molecule type" value="Genomic_DNA"/>
</dbReference>
<evidence type="ECO:0000313" key="2">
    <source>
        <dbReference type="EMBL" id="MFC3194300.1"/>
    </source>
</evidence>
<name>A0ABV7J844_9GAMM</name>
<gene>
    <name evidence="2" type="ORF">ACFODZ_08620</name>
</gene>